<name>A0A0G1U3V4_9BACT</name>
<dbReference type="PATRIC" id="fig|1618445.3.peg.62"/>
<proteinExistence type="predicted"/>
<dbReference type="InterPro" id="IPR052913">
    <property type="entry name" value="Glycopeptide_resist_protein"/>
</dbReference>
<dbReference type="Proteomes" id="UP000034739">
    <property type="component" value="Unassembled WGS sequence"/>
</dbReference>
<dbReference type="PANTHER" id="PTHR35788">
    <property type="entry name" value="EXPORTED PROTEIN-RELATED"/>
    <property type="match status" value="1"/>
</dbReference>
<sequence length="462" mass="50926">MIKAKNKAILSLRGILWGGTLLLLLLALTLSAFESYYKDKIYPTVTVAGLAVGGETQSEVESYWLSQNEPFQGKRFEFRFDGQVATVSAQELDLGYDATLSATQAYLVGRSKHAFSNFYTKFLKKSTDITPYFRWNTNVLDETIDSLAQYIDIPVADALFQFNAGRVTAFRPSHEGKKVNAEETKKRFEQALISIPSMQGSIVTIPLPVDVIQPSLTTDRVNAFGIKELIGRGYSEFAGSISGRIHNVALAASRINGLLIKPGTTFSFNDAVGDISAATGYQSAYIIKEGRTVLGDGGGVCQVSTTLFRAALNAGLSIVERRAHAYRVHFYEDGGFKAGLDATVFSPSVDLKIKNDTPGYILIQTKTDTKNMTLTFELYGTNDGRQTEILNHQVWGITPPPPPLYQDDPTLPKGVTKQVDWAAWGAQASFRYKVTRTGEVLQDEIFSSRFQPWQAVYLQGTL</sequence>
<organism evidence="2 3">
    <name type="scientific">Candidatus Gottesmanbacteria bacterium GW2011_GWA2_47_9</name>
    <dbReference type="NCBI Taxonomy" id="1618445"/>
    <lineage>
        <taxon>Bacteria</taxon>
        <taxon>Candidatus Gottesmaniibacteriota</taxon>
    </lineage>
</organism>
<comment type="caution">
    <text evidence="2">The sequence shown here is derived from an EMBL/GenBank/DDBJ whole genome shotgun (WGS) entry which is preliminary data.</text>
</comment>
<evidence type="ECO:0000313" key="2">
    <source>
        <dbReference type="EMBL" id="KKU88741.1"/>
    </source>
</evidence>
<dbReference type="PANTHER" id="PTHR35788:SF1">
    <property type="entry name" value="EXPORTED PROTEIN"/>
    <property type="match status" value="1"/>
</dbReference>
<evidence type="ECO:0000259" key="1">
    <source>
        <dbReference type="Pfam" id="PF12229"/>
    </source>
</evidence>
<gene>
    <name evidence="2" type="ORF">UY16_C0002G0013</name>
</gene>
<accession>A0A0G1U3V4</accession>
<dbReference type="Pfam" id="PF12229">
    <property type="entry name" value="PG_binding_4"/>
    <property type="match status" value="1"/>
</dbReference>
<dbReference type="AlphaFoldDB" id="A0A0G1U3V4"/>
<feature type="domain" description="YoaR-like putative peptidoglycan binding" evidence="1">
    <location>
        <begin position="86"/>
        <end position="192"/>
    </location>
</feature>
<reference evidence="2 3" key="1">
    <citation type="journal article" date="2015" name="Nature">
        <title>rRNA introns, odd ribosomes, and small enigmatic genomes across a large radiation of phyla.</title>
        <authorList>
            <person name="Brown C.T."/>
            <person name="Hug L.A."/>
            <person name="Thomas B.C."/>
            <person name="Sharon I."/>
            <person name="Castelle C.J."/>
            <person name="Singh A."/>
            <person name="Wilkins M.J."/>
            <person name="Williams K.H."/>
            <person name="Banfield J.F."/>
        </authorList>
    </citation>
    <scope>NUCLEOTIDE SEQUENCE [LARGE SCALE GENOMIC DNA]</scope>
</reference>
<dbReference type="InterPro" id="IPR022029">
    <property type="entry name" value="YoaR-like_PG-bd"/>
</dbReference>
<evidence type="ECO:0000313" key="3">
    <source>
        <dbReference type="Proteomes" id="UP000034739"/>
    </source>
</evidence>
<protein>
    <submittedName>
        <fullName evidence="2">VanW family protein</fullName>
    </submittedName>
</protein>
<dbReference type="InterPro" id="IPR007391">
    <property type="entry name" value="Vancomycin_resist_VanW"/>
</dbReference>
<dbReference type="EMBL" id="LCOY01000002">
    <property type="protein sequence ID" value="KKU88741.1"/>
    <property type="molecule type" value="Genomic_DNA"/>
</dbReference>
<dbReference type="Pfam" id="PF04294">
    <property type="entry name" value="VanW"/>
    <property type="match status" value="1"/>
</dbReference>